<proteinExistence type="inferred from homology"/>
<dbReference type="Gene3D" id="1.20.1540.10">
    <property type="entry name" value="Rhomboid-like"/>
    <property type="match status" value="1"/>
</dbReference>
<feature type="domain" description="Peptidase S54 rhomboid" evidence="10">
    <location>
        <begin position="63"/>
        <end position="190"/>
    </location>
</feature>
<feature type="transmembrane region" description="Helical" evidence="9">
    <location>
        <begin position="72"/>
        <end position="90"/>
    </location>
</feature>
<keyword evidence="12" id="KW-1185">Reference proteome</keyword>
<dbReference type="InterPro" id="IPR022764">
    <property type="entry name" value="Peptidase_S54_rhomboid_dom"/>
</dbReference>
<reference evidence="11 12" key="1">
    <citation type="submission" date="2023-06" db="EMBL/GenBank/DDBJ databases">
        <title>Actinomycetospora Odt1-22.</title>
        <authorList>
            <person name="Supong K."/>
        </authorList>
    </citation>
    <scope>NUCLEOTIDE SEQUENCE [LARGE SCALE GENOMIC DNA]</scope>
    <source>
        <strain evidence="11 12">Odt1-22</strain>
    </source>
</reference>
<keyword evidence="7 9" id="KW-0472">Membrane</keyword>
<dbReference type="Proteomes" id="UP001231924">
    <property type="component" value="Unassembled WGS sequence"/>
</dbReference>
<evidence type="ECO:0000256" key="4">
    <source>
        <dbReference type="ARBA" id="ARBA00022692"/>
    </source>
</evidence>
<feature type="transmembrane region" description="Helical" evidence="9">
    <location>
        <begin position="97"/>
        <end position="115"/>
    </location>
</feature>
<evidence type="ECO:0000256" key="8">
    <source>
        <dbReference type="SAM" id="MobiDB-lite"/>
    </source>
</evidence>
<dbReference type="PANTHER" id="PTHR43066">
    <property type="entry name" value="RHOMBOID-RELATED PROTEIN"/>
    <property type="match status" value="1"/>
</dbReference>
<protein>
    <submittedName>
        <fullName evidence="11">Rhomboid family intramembrane serine protease</fullName>
        <ecNumber evidence="11">3.4.21.105</ecNumber>
    </submittedName>
</protein>
<evidence type="ECO:0000256" key="3">
    <source>
        <dbReference type="ARBA" id="ARBA00022670"/>
    </source>
</evidence>
<dbReference type="SUPFAM" id="SSF144091">
    <property type="entry name" value="Rhomboid-like"/>
    <property type="match status" value="1"/>
</dbReference>
<evidence type="ECO:0000256" key="7">
    <source>
        <dbReference type="ARBA" id="ARBA00023136"/>
    </source>
</evidence>
<comment type="similarity">
    <text evidence="2">Belongs to the peptidase S54 family.</text>
</comment>
<evidence type="ECO:0000313" key="11">
    <source>
        <dbReference type="EMBL" id="MDL5160252.1"/>
    </source>
</evidence>
<evidence type="ECO:0000256" key="1">
    <source>
        <dbReference type="ARBA" id="ARBA00004141"/>
    </source>
</evidence>
<dbReference type="EMBL" id="JASVWF010000010">
    <property type="protein sequence ID" value="MDL5160252.1"/>
    <property type="molecule type" value="Genomic_DNA"/>
</dbReference>
<comment type="subcellular location">
    <subcellularLocation>
        <location evidence="1">Membrane</location>
        <topology evidence="1">Multi-pass membrane protein</topology>
    </subcellularLocation>
</comment>
<evidence type="ECO:0000313" key="12">
    <source>
        <dbReference type="Proteomes" id="UP001231924"/>
    </source>
</evidence>
<dbReference type="InterPro" id="IPR035952">
    <property type="entry name" value="Rhomboid-like_sf"/>
</dbReference>
<dbReference type="PANTHER" id="PTHR43066:SF1">
    <property type="entry name" value="RHOMBOID PROTEIN 2"/>
    <property type="match status" value="1"/>
</dbReference>
<evidence type="ECO:0000256" key="9">
    <source>
        <dbReference type="SAM" id="Phobius"/>
    </source>
</evidence>
<evidence type="ECO:0000256" key="2">
    <source>
        <dbReference type="ARBA" id="ARBA00009045"/>
    </source>
</evidence>
<keyword evidence="5 11" id="KW-0378">Hydrolase</keyword>
<evidence type="ECO:0000256" key="5">
    <source>
        <dbReference type="ARBA" id="ARBA00022801"/>
    </source>
</evidence>
<sequence length="214" mass="22347">MSSPAVPAKPRILPAHPMRAAVGMVLFLALLWVIEAVDQFVLGGSLDYDGIVPRQVDGLDGILWSPLLHAGWAHLIANSIPFLVLGFLVLAGGLGQFIAVTALVWLLGGFLTWLTGFGITVGASGVIFGWLAFLLFRGFFARSGRQIVLAVVLFLLYGGVLWGVLPGTPGVSWQAHLFGALAGVLAARLVASADRGSSRGSRPSDGVSPSPIGP</sequence>
<dbReference type="RefSeq" id="WP_286056861.1">
    <property type="nucleotide sequence ID" value="NZ_JASVWF010000010.1"/>
</dbReference>
<comment type="caution">
    <text evidence="11">The sequence shown here is derived from an EMBL/GenBank/DDBJ whole genome shotgun (WGS) entry which is preliminary data.</text>
</comment>
<feature type="transmembrane region" description="Helical" evidence="9">
    <location>
        <begin position="171"/>
        <end position="191"/>
    </location>
</feature>
<dbReference type="GO" id="GO:0006508">
    <property type="term" value="P:proteolysis"/>
    <property type="evidence" value="ECO:0007669"/>
    <property type="project" value="UniProtKB-KW"/>
</dbReference>
<keyword evidence="3 11" id="KW-0645">Protease</keyword>
<feature type="region of interest" description="Disordered" evidence="8">
    <location>
        <begin position="195"/>
        <end position="214"/>
    </location>
</feature>
<keyword evidence="6 9" id="KW-1133">Transmembrane helix</keyword>
<dbReference type="Pfam" id="PF01694">
    <property type="entry name" value="Rhomboid"/>
    <property type="match status" value="1"/>
</dbReference>
<accession>A0ABT7MHV0</accession>
<dbReference type="GO" id="GO:0008233">
    <property type="term" value="F:peptidase activity"/>
    <property type="evidence" value="ECO:0007669"/>
    <property type="project" value="UniProtKB-KW"/>
</dbReference>
<organism evidence="11 12">
    <name type="scientific">Actinomycetospora termitidis</name>
    <dbReference type="NCBI Taxonomy" id="3053470"/>
    <lineage>
        <taxon>Bacteria</taxon>
        <taxon>Bacillati</taxon>
        <taxon>Actinomycetota</taxon>
        <taxon>Actinomycetes</taxon>
        <taxon>Pseudonocardiales</taxon>
        <taxon>Pseudonocardiaceae</taxon>
        <taxon>Actinomycetospora</taxon>
    </lineage>
</organism>
<dbReference type="EC" id="3.4.21.105" evidence="11"/>
<evidence type="ECO:0000259" key="10">
    <source>
        <dbReference type="Pfam" id="PF01694"/>
    </source>
</evidence>
<name>A0ABT7MHV0_9PSEU</name>
<feature type="transmembrane region" description="Helical" evidence="9">
    <location>
        <begin position="121"/>
        <end position="140"/>
    </location>
</feature>
<feature type="transmembrane region" description="Helical" evidence="9">
    <location>
        <begin position="147"/>
        <end position="165"/>
    </location>
</feature>
<evidence type="ECO:0000256" key="6">
    <source>
        <dbReference type="ARBA" id="ARBA00022989"/>
    </source>
</evidence>
<gene>
    <name evidence="11" type="ORF">QRT03_30085</name>
</gene>
<keyword evidence="4 9" id="KW-0812">Transmembrane</keyword>